<dbReference type="PANTHER" id="PTHR15180">
    <property type="entry name" value="GENERAL TRANSCRIPTION FACTOR 3C POLYPEPTIDE 1"/>
    <property type="match status" value="1"/>
</dbReference>
<keyword evidence="3" id="KW-0238">DNA-binding</keyword>
<gene>
    <name evidence="8" type="ORF">LSH36_360g02028</name>
</gene>
<organism evidence="8 9">
    <name type="scientific">Paralvinella palmiformis</name>
    <dbReference type="NCBI Taxonomy" id="53620"/>
    <lineage>
        <taxon>Eukaryota</taxon>
        <taxon>Metazoa</taxon>
        <taxon>Spiralia</taxon>
        <taxon>Lophotrochozoa</taxon>
        <taxon>Annelida</taxon>
        <taxon>Polychaeta</taxon>
        <taxon>Sedentaria</taxon>
        <taxon>Canalipalpata</taxon>
        <taxon>Terebellida</taxon>
        <taxon>Terebelliformia</taxon>
        <taxon>Alvinellidae</taxon>
        <taxon>Paralvinella</taxon>
    </lineage>
</organism>
<dbReference type="Pfam" id="PF04182">
    <property type="entry name" value="B-block_TFIIIC"/>
    <property type="match status" value="1"/>
</dbReference>
<dbReference type="GO" id="GO:0005634">
    <property type="term" value="C:nucleus"/>
    <property type="evidence" value="ECO:0007669"/>
    <property type="project" value="UniProtKB-SubCell"/>
</dbReference>
<dbReference type="GO" id="GO:0006384">
    <property type="term" value="P:transcription initiation at RNA polymerase III promoter"/>
    <property type="evidence" value="ECO:0007669"/>
    <property type="project" value="InterPro"/>
</dbReference>
<evidence type="ECO:0000256" key="5">
    <source>
        <dbReference type="ARBA" id="ARBA00023242"/>
    </source>
</evidence>
<dbReference type="PANTHER" id="PTHR15180:SF1">
    <property type="entry name" value="GENERAL TRANSCRIPTION FACTOR 3C POLYPEPTIDE 1"/>
    <property type="match status" value="1"/>
</dbReference>
<dbReference type="InterPro" id="IPR056428">
    <property type="entry name" value="WH_GTF3C1"/>
</dbReference>
<dbReference type="Proteomes" id="UP001208570">
    <property type="component" value="Unassembled WGS sequence"/>
</dbReference>
<evidence type="ECO:0000313" key="8">
    <source>
        <dbReference type="EMBL" id="KAK2151537.1"/>
    </source>
</evidence>
<sequence>MDFVRTVVNEIALEGLDGITLSGLWLRLANCEPSFTLNLDADSKEYIWTSVITRHSDLTFFLLEKPRPPLLIIERGLGKNSENIPDDLDFGEDPYPYQLIQDGDVVGSCSTYYTRQNVTEEIRPAGGCVPSLDDVMKKYVDRLVIVASQDVRRKVLLNDFTDQGVILTEKAFCLLEKIGRSRYSGSTTHGKASISKWISESNKFIFYLKNKLCRLGLITSQRFLMYRSKSHSISGKILHLKKFYVEVRPRSAVILEKLTRALADKPKQLELLSVIKEEMKGDPLDYGSYQMIKLLKHGMKVLEGFGEKTKSENLEKAFKRLPREVSWWSLKNLGVEEWLVNGIMIMYDNARTPLKTKHSNSEGGGTLGISAKSTTIHGCYISSDM</sequence>
<dbReference type="Pfam" id="PF23704">
    <property type="entry name" value="WHD_GTF3C1_N"/>
    <property type="match status" value="1"/>
</dbReference>
<evidence type="ECO:0000256" key="3">
    <source>
        <dbReference type="ARBA" id="ARBA00023125"/>
    </source>
</evidence>
<keyword evidence="2" id="KW-0597">Phosphoprotein</keyword>
<protein>
    <submittedName>
        <fullName evidence="8">Uncharacterized protein</fullName>
    </submittedName>
</protein>
<evidence type="ECO:0000259" key="6">
    <source>
        <dbReference type="Pfam" id="PF04182"/>
    </source>
</evidence>
<feature type="domain" description="General transcription factor 3C polypeptide 1 winged-helix" evidence="7">
    <location>
        <begin position="2"/>
        <end position="60"/>
    </location>
</feature>
<evidence type="ECO:0000259" key="7">
    <source>
        <dbReference type="Pfam" id="PF23704"/>
    </source>
</evidence>
<comment type="caution">
    <text evidence="8">The sequence shown here is derived from an EMBL/GenBank/DDBJ whole genome shotgun (WGS) entry which is preliminary data.</text>
</comment>
<dbReference type="GO" id="GO:0000127">
    <property type="term" value="C:transcription factor TFIIIC complex"/>
    <property type="evidence" value="ECO:0007669"/>
    <property type="project" value="InterPro"/>
</dbReference>
<keyword evidence="9" id="KW-1185">Reference proteome</keyword>
<evidence type="ECO:0000256" key="4">
    <source>
        <dbReference type="ARBA" id="ARBA00023163"/>
    </source>
</evidence>
<comment type="subcellular location">
    <subcellularLocation>
        <location evidence="1">Nucleus</location>
    </subcellularLocation>
</comment>
<evidence type="ECO:0000256" key="2">
    <source>
        <dbReference type="ARBA" id="ARBA00022553"/>
    </source>
</evidence>
<evidence type="ECO:0000313" key="9">
    <source>
        <dbReference type="Proteomes" id="UP001208570"/>
    </source>
</evidence>
<feature type="domain" description="B-block binding subunit of TFIIIC" evidence="6">
    <location>
        <begin position="169"/>
        <end position="245"/>
    </location>
</feature>
<keyword evidence="4" id="KW-0804">Transcription</keyword>
<proteinExistence type="predicted"/>
<evidence type="ECO:0000256" key="1">
    <source>
        <dbReference type="ARBA" id="ARBA00004123"/>
    </source>
</evidence>
<dbReference type="AlphaFoldDB" id="A0AAD9MZH0"/>
<name>A0AAD9MZH0_9ANNE</name>
<accession>A0AAD9MZH0</accession>
<keyword evidence="5" id="KW-0539">Nucleus</keyword>
<dbReference type="GO" id="GO:0042791">
    <property type="term" value="P:5S class rRNA transcription by RNA polymerase III"/>
    <property type="evidence" value="ECO:0007669"/>
    <property type="project" value="TreeGrafter"/>
</dbReference>
<dbReference type="InterPro" id="IPR007309">
    <property type="entry name" value="TFIIIC_Bblock-bd"/>
</dbReference>
<dbReference type="InterPro" id="IPR044210">
    <property type="entry name" value="Tfc3-like"/>
</dbReference>
<dbReference type="EMBL" id="JAODUP010000360">
    <property type="protein sequence ID" value="KAK2151537.1"/>
    <property type="molecule type" value="Genomic_DNA"/>
</dbReference>
<reference evidence="8" key="1">
    <citation type="journal article" date="2023" name="Mol. Biol. Evol.">
        <title>Third-Generation Sequencing Reveals the Adaptive Role of the Epigenome in Three Deep-Sea Polychaetes.</title>
        <authorList>
            <person name="Perez M."/>
            <person name="Aroh O."/>
            <person name="Sun Y."/>
            <person name="Lan Y."/>
            <person name="Juniper S.K."/>
            <person name="Young C.R."/>
            <person name="Angers B."/>
            <person name="Qian P.Y."/>
        </authorList>
    </citation>
    <scope>NUCLEOTIDE SEQUENCE</scope>
    <source>
        <strain evidence="8">P08H-3</strain>
    </source>
</reference>
<dbReference type="GO" id="GO:0003677">
    <property type="term" value="F:DNA binding"/>
    <property type="evidence" value="ECO:0007669"/>
    <property type="project" value="UniProtKB-KW"/>
</dbReference>